<dbReference type="Proteomes" id="UP000319255">
    <property type="component" value="Unassembled WGS sequence"/>
</dbReference>
<evidence type="ECO:0000313" key="2">
    <source>
        <dbReference type="Proteomes" id="UP000319255"/>
    </source>
</evidence>
<accession>A0A501WSA3</accession>
<protein>
    <submittedName>
        <fullName evidence="1">Uncharacterized protein</fullName>
    </submittedName>
</protein>
<name>A0A501WSA3_9RHOB</name>
<dbReference type="AlphaFoldDB" id="A0A501WSA3"/>
<keyword evidence="2" id="KW-1185">Reference proteome</keyword>
<dbReference type="RefSeq" id="WP_140453096.1">
    <property type="nucleotide sequence ID" value="NZ_VFRP01000003.1"/>
</dbReference>
<gene>
    <name evidence="1" type="ORF">FJM51_05390</name>
</gene>
<proteinExistence type="predicted"/>
<dbReference type="EMBL" id="VFRP01000003">
    <property type="protein sequence ID" value="TPE52613.1"/>
    <property type="molecule type" value="Genomic_DNA"/>
</dbReference>
<evidence type="ECO:0000313" key="1">
    <source>
        <dbReference type="EMBL" id="TPE52613.1"/>
    </source>
</evidence>
<comment type="caution">
    <text evidence="1">The sequence shown here is derived from an EMBL/GenBank/DDBJ whole genome shotgun (WGS) entry which is preliminary data.</text>
</comment>
<organism evidence="1 2">
    <name type="scientific">Amaricoccus solimangrovi</name>
    <dbReference type="NCBI Taxonomy" id="2589815"/>
    <lineage>
        <taxon>Bacteria</taxon>
        <taxon>Pseudomonadati</taxon>
        <taxon>Pseudomonadota</taxon>
        <taxon>Alphaproteobacteria</taxon>
        <taxon>Rhodobacterales</taxon>
        <taxon>Paracoccaceae</taxon>
        <taxon>Amaricoccus</taxon>
    </lineage>
</organism>
<sequence>MLDIDASAQLAQDLRAGVRLVPPAERPAPIARVPAAGRAFDKRGREVEPGDPVLFAACGPVAGVDLGRYLGRDPASGRMVARIDAGEPRAGEQAAILPSTTVRARAEDIRAEVRAAIAREILALDGREAL</sequence>
<reference evidence="1 2" key="1">
    <citation type="submission" date="2019-06" db="EMBL/GenBank/DDBJ databases">
        <title>A novel bacterium of genus Amaricoccus, isolated from marine sediment.</title>
        <authorList>
            <person name="Huang H."/>
            <person name="Mo K."/>
            <person name="Hu Y."/>
        </authorList>
    </citation>
    <scope>NUCLEOTIDE SEQUENCE [LARGE SCALE GENOMIC DNA]</scope>
    <source>
        <strain evidence="1 2">HB172011</strain>
    </source>
</reference>